<dbReference type="PANTHER" id="PTHR42788:SF13">
    <property type="entry name" value="ALIPHATIC SULFONATES IMPORT ATP-BINDING PROTEIN SSUB"/>
    <property type="match status" value="1"/>
</dbReference>
<keyword evidence="8" id="KW-1185">Reference proteome</keyword>
<evidence type="ECO:0000313" key="7">
    <source>
        <dbReference type="EMBL" id="BDI05292.1"/>
    </source>
</evidence>
<gene>
    <name evidence="7" type="ORF">CATMQ487_22620</name>
</gene>
<evidence type="ECO:0000256" key="4">
    <source>
        <dbReference type="ARBA" id="ARBA00022741"/>
    </source>
</evidence>
<dbReference type="PROSITE" id="PS00211">
    <property type="entry name" value="ABC_TRANSPORTER_1"/>
    <property type="match status" value="1"/>
</dbReference>
<evidence type="ECO:0000256" key="1">
    <source>
        <dbReference type="ARBA" id="ARBA00005417"/>
    </source>
</evidence>
<keyword evidence="4" id="KW-0547">Nucleotide-binding</keyword>
<dbReference type="RefSeq" id="WP_251973337.1">
    <property type="nucleotide sequence ID" value="NZ_AP025730.1"/>
</dbReference>
<reference evidence="7" key="1">
    <citation type="submission" date="2022-04" db="EMBL/GenBank/DDBJ databases">
        <title>Whole genome sequence of Sphaerotilus sp. FB-5.</title>
        <authorList>
            <person name="Takeda M."/>
            <person name="Narihara S."/>
            <person name="Akimoto M."/>
            <person name="Akimoto R."/>
            <person name="Nishiyashiki S."/>
            <person name="Murakami T."/>
        </authorList>
    </citation>
    <scope>NUCLEOTIDE SEQUENCE</scope>
    <source>
        <strain evidence="7">FB-5</strain>
    </source>
</reference>
<keyword evidence="3" id="KW-1003">Cell membrane</keyword>
<dbReference type="InterPro" id="IPR003439">
    <property type="entry name" value="ABC_transporter-like_ATP-bd"/>
</dbReference>
<dbReference type="PANTHER" id="PTHR42788">
    <property type="entry name" value="TAURINE IMPORT ATP-BINDING PROTEIN-RELATED"/>
    <property type="match status" value="1"/>
</dbReference>
<keyword evidence="3" id="KW-0472">Membrane</keyword>
<organism evidence="7 8">
    <name type="scientific">Sphaerotilus microaerophilus</name>
    <dbReference type="NCBI Taxonomy" id="2914710"/>
    <lineage>
        <taxon>Bacteria</taxon>
        <taxon>Pseudomonadati</taxon>
        <taxon>Pseudomonadota</taxon>
        <taxon>Betaproteobacteria</taxon>
        <taxon>Burkholderiales</taxon>
        <taxon>Sphaerotilaceae</taxon>
        <taxon>Sphaerotilus</taxon>
    </lineage>
</organism>
<dbReference type="Gene3D" id="3.40.50.300">
    <property type="entry name" value="P-loop containing nucleotide triphosphate hydrolases"/>
    <property type="match status" value="1"/>
</dbReference>
<dbReference type="SMART" id="SM00382">
    <property type="entry name" value="AAA"/>
    <property type="match status" value="1"/>
</dbReference>
<dbReference type="InterPro" id="IPR027417">
    <property type="entry name" value="P-loop_NTPase"/>
</dbReference>
<dbReference type="Pfam" id="PF00005">
    <property type="entry name" value="ABC_tran"/>
    <property type="match status" value="1"/>
</dbReference>
<evidence type="ECO:0000259" key="6">
    <source>
        <dbReference type="PROSITE" id="PS50893"/>
    </source>
</evidence>
<dbReference type="GO" id="GO:0005524">
    <property type="term" value="F:ATP binding"/>
    <property type="evidence" value="ECO:0007669"/>
    <property type="project" value="UniProtKB-KW"/>
</dbReference>
<evidence type="ECO:0000256" key="2">
    <source>
        <dbReference type="ARBA" id="ARBA00022448"/>
    </source>
</evidence>
<dbReference type="InterPro" id="IPR017871">
    <property type="entry name" value="ABC_transporter-like_CS"/>
</dbReference>
<evidence type="ECO:0000313" key="8">
    <source>
        <dbReference type="Proteomes" id="UP001057498"/>
    </source>
</evidence>
<dbReference type="InterPro" id="IPR050166">
    <property type="entry name" value="ABC_transporter_ATP-bind"/>
</dbReference>
<keyword evidence="5 7" id="KW-0067">ATP-binding</keyword>
<feature type="domain" description="ABC transporter" evidence="6">
    <location>
        <begin position="6"/>
        <end position="229"/>
    </location>
</feature>
<sequence>MTTALISLAAATVRFGGVMALRDIDLELRRGDRLALIGANGCGKTTLLRLLHGLLAPGSGERRLHAVQGRRPVQAMLFQRPFLLHLSVHLNLRLALWLAGVPRGEHAARIAEALHRVGLEAMGERNARALSGGQQQRLALARAWMLRPDILFLDEPTASLDPGSKREVEALIDEFARTGMTIVMSTHNLGQVKRLASRVAYLEAGRVVVDWPVERFFNDELPPEAALFLKGELPWH</sequence>
<keyword evidence="2" id="KW-0813">Transport</keyword>
<dbReference type="EMBL" id="AP025730">
    <property type="protein sequence ID" value="BDI05292.1"/>
    <property type="molecule type" value="Genomic_DNA"/>
</dbReference>
<dbReference type="InterPro" id="IPR003593">
    <property type="entry name" value="AAA+_ATPase"/>
</dbReference>
<evidence type="ECO:0000256" key="3">
    <source>
        <dbReference type="ARBA" id="ARBA00022475"/>
    </source>
</evidence>
<protein>
    <submittedName>
        <fullName evidence="7">Phosphate ABC transporter ATP-binding protein</fullName>
    </submittedName>
</protein>
<dbReference type="SUPFAM" id="SSF52540">
    <property type="entry name" value="P-loop containing nucleoside triphosphate hydrolases"/>
    <property type="match status" value="1"/>
</dbReference>
<proteinExistence type="inferred from homology"/>
<dbReference type="PROSITE" id="PS50893">
    <property type="entry name" value="ABC_TRANSPORTER_2"/>
    <property type="match status" value="1"/>
</dbReference>
<accession>A0ABM7YLN1</accession>
<dbReference type="Proteomes" id="UP001057498">
    <property type="component" value="Chromosome"/>
</dbReference>
<comment type="similarity">
    <text evidence="1">Belongs to the ABC transporter superfamily.</text>
</comment>
<evidence type="ECO:0000256" key="5">
    <source>
        <dbReference type="ARBA" id="ARBA00022840"/>
    </source>
</evidence>
<name>A0ABM7YLN1_9BURK</name>